<dbReference type="CDD" id="cd00130">
    <property type="entry name" value="PAS"/>
    <property type="match status" value="1"/>
</dbReference>
<protein>
    <submittedName>
        <fullName evidence="4">Diguanylate cyclase (GGDEF) domain protein</fullName>
    </submittedName>
</protein>
<feature type="domain" description="PAS" evidence="1">
    <location>
        <begin position="146"/>
        <end position="201"/>
    </location>
</feature>
<proteinExistence type="predicted"/>
<dbReference type="PROSITE" id="PS50883">
    <property type="entry name" value="EAL"/>
    <property type="match status" value="1"/>
</dbReference>
<dbReference type="Proteomes" id="UP000005089">
    <property type="component" value="Unassembled WGS sequence"/>
</dbReference>
<dbReference type="InterPro" id="IPR001633">
    <property type="entry name" value="EAL_dom"/>
</dbReference>
<keyword evidence="5" id="KW-1185">Reference proteome</keyword>
<dbReference type="STRING" id="847.BRW83_0917"/>
<dbReference type="PANTHER" id="PTHR44757">
    <property type="entry name" value="DIGUANYLATE CYCLASE DGCP"/>
    <property type="match status" value="1"/>
</dbReference>
<feature type="domain" description="GGDEF" evidence="3">
    <location>
        <begin position="302"/>
        <end position="435"/>
    </location>
</feature>
<dbReference type="Pfam" id="PF08447">
    <property type="entry name" value="PAS_3"/>
    <property type="match status" value="1"/>
</dbReference>
<dbReference type="InterPro" id="IPR035965">
    <property type="entry name" value="PAS-like_dom_sf"/>
</dbReference>
<dbReference type="Pfam" id="PF00563">
    <property type="entry name" value="EAL"/>
    <property type="match status" value="1"/>
</dbReference>
<dbReference type="SMART" id="SM00091">
    <property type="entry name" value="PAS"/>
    <property type="match status" value="2"/>
</dbReference>
<dbReference type="InterPro" id="IPR013655">
    <property type="entry name" value="PAS_fold_3"/>
</dbReference>
<dbReference type="InterPro" id="IPR000160">
    <property type="entry name" value="GGDEF_dom"/>
</dbReference>
<dbReference type="PANTHER" id="PTHR44757:SF2">
    <property type="entry name" value="BIOFILM ARCHITECTURE MAINTENANCE PROTEIN MBAA"/>
    <property type="match status" value="1"/>
</dbReference>
<dbReference type="Pfam" id="PF00990">
    <property type="entry name" value="GGDEF"/>
    <property type="match status" value="1"/>
</dbReference>
<sequence length="706" mass="80075">MAESSRLSLDTRSDWPWLLKNLFSIAQHSNEPVCIAWGKDLTTFCNDAFSELIDHRTSRSGQSLKDLLAPLWETISTPVKLALQGKEPKPERVSLWVLKENKNQQDQSVFSCVPIHNENGQVTGLYCTFKTLPESSRDTGTPFADEKAVYGNFLDEIRVGVMQLAQDTRILYANRTIKKLLGYTDETFPVSFNDLLHPQNRKKAETVKSWQELWYTTSHFHIELPLRCQDGSYILTNNEISLKLDDKRKPAYALIATLPSDKDYSGERRNLFLYDRLTSLPSRNYADLLLNDAIDRSAKSRQSFAILLLNLNRFKMVNESLGHEVGDELLKSIAIRLSTSLRKEDIVIRMGNDEFIVVLQNIRNDDNIDMIAHNLLYSISRPMKLAGHDLTVTASIGCSVYPRDSTEIDSLLKYADIAMIEAKRTGMNAFRFFNRDMSVTVLDQLLNETSLMRAMEKKEFLAYYQPRLSLSTGKIVGLEALIRWNHPQKGLIPAAEFILQAERIGLIRRIGEFMLKTVTTQLMRWREKNKQLIPVAINVASTELYDSDLKNALKDILDKTGLSPKLFELEITETGLIEDIRKVRATLSEIRKMGITVSIDDFGTGYSSLSYLSTLPVDYLKIDSSFIANVIVNKNTASIVETTINLAHSLHMQVIAEGVSTQEQLEFLVNRGCDQIQGYLCSRPLSPDELDIFLDKFMPSSLGLSV</sequence>
<dbReference type="Gene3D" id="3.30.450.20">
    <property type="entry name" value="PAS domain"/>
    <property type="match status" value="2"/>
</dbReference>
<dbReference type="GeneID" id="77134807"/>
<dbReference type="SUPFAM" id="SSF141868">
    <property type="entry name" value="EAL domain-like"/>
    <property type="match status" value="1"/>
</dbReference>
<reference evidence="4 5" key="1">
    <citation type="submission" date="2009-02" db="EMBL/GenBank/DDBJ databases">
        <title>The Genome Sequence of Oxalobacter formigenes OXCC13.</title>
        <authorList>
            <consortium name="The Broad Institute Genome Sequencing Platform"/>
            <person name="Ward D."/>
            <person name="Young S.K."/>
            <person name="Kodira C.D."/>
            <person name="Zeng Q."/>
            <person name="Koehrsen M."/>
            <person name="Alvarado L."/>
            <person name="Berlin A."/>
            <person name="Borenstein D."/>
            <person name="Chen Z."/>
            <person name="Engels R."/>
            <person name="Freedman E."/>
            <person name="Gellesch M."/>
            <person name="Goldberg J."/>
            <person name="Griggs A."/>
            <person name="Gujja S."/>
            <person name="Heiman D."/>
            <person name="Hepburn T."/>
            <person name="Howarth C."/>
            <person name="Jen D."/>
            <person name="Larson L."/>
            <person name="Lewis B."/>
            <person name="Mehta T."/>
            <person name="Park D."/>
            <person name="Pearson M."/>
            <person name="Roberts A."/>
            <person name="Saif S."/>
            <person name="Shea T."/>
            <person name="Shenoy N."/>
            <person name="Sisk P."/>
            <person name="Stolte C."/>
            <person name="Sykes S."/>
            <person name="Walk T."/>
            <person name="White J."/>
            <person name="Yandava C."/>
            <person name="Allison M.J."/>
            <person name="Lander E."/>
            <person name="Nusbaum C."/>
            <person name="Galagan J."/>
            <person name="Birren B."/>
        </authorList>
    </citation>
    <scope>NUCLEOTIDE SEQUENCE [LARGE SCALE GENOMIC DNA]</scope>
    <source>
        <strain evidence="4 5">OXCC13</strain>
    </source>
</reference>
<evidence type="ECO:0000259" key="2">
    <source>
        <dbReference type="PROSITE" id="PS50883"/>
    </source>
</evidence>
<dbReference type="SUPFAM" id="SSF55785">
    <property type="entry name" value="PYP-like sensor domain (PAS domain)"/>
    <property type="match status" value="1"/>
</dbReference>
<dbReference type="InterPro" id="IPR043128">
    <property type="entry name" value="Rev_trsase/Diguanyl_cyclase"/>
</dbReference>
<dbReference type="eggNOG" id="COG5001">
    <property type="taxonomic scope" value="Bacteria"/>
</dbReference>
<dbReference type="PROSITE" id="PS50887">
    <property type="entry name" value="GGDEF"/>
    <property type="match status" value="1"/>
</dbReference>
<dbReference type="Gene3D" id="3.30.70.270">
    <property type="match status" value="1"/>
</dbReference>
<dbReference type="CDD" id="cd01948">
    <property type="entry name" value="EAL"/>
    <property type="match status" value="1"/>
</dbReference>
<dbReference type="SMART" id="SM00052">
    <property type="entry name" value="EAL"/>
    <property type="match status" value="1"/>
</dbReference>
<dbReference type="HOGENOM" id="CLU_000445_70_20_4"/>
<evidence type="ECO:0000313" key="5">
    <source>
        <dbReference type="Proteomes" id="UP000005089"/>
    </source>
</evidence>
<dbReference type="InterPro" id="IPR029787">
    <property type="entry name" value="Nucleotide_cyclase"/>
</dbReference>
<dbReference type="InterPro" id="IPR000014">
    <property type="entry name" value="PAS"/>
</dbReference>
<dbReference type="PROSITE" id="PS50112">
    <property type="entry name" value="PAS"/>
    <property type="match status" value="1"/>
</dbReference>
<organism evidence="4 5">
    <name type="scientific">Oxalobacter formigenes OXCC13</name>
    <dbReference type="NCBI Taxonomy" id="556269"/>
    <lineage>
        <taxon>Bacteria</taxon>
        <taxon>Pseudomonadati</taxon>
        <taxon>Pseudomonadota</taxon>
        <taxon>Betaproteobacteria</taxon>
        <taxon>Burkholderiales</taxon>
        <taxon>Oxalobacteraceae</taxon>
        <taxon>Oxalobacter</taxon>
    </lineage>
</organism>
<feature type="domain" description="EAL" evidence="2">
    <location>
        <begin position="444"/>
        <end position="698"/>
    </location>
</feature>
<evidence type="ECO:0000259" key="1">
    <source>
        <dbReference type="PROSITE" id="PS50112"/>
    </source>
</evidence>
<gene>
    <name evidence="4" type="ORF">OFBG_01212</name>
</gene>
<dbReference type="SUPFAM" id="SSF55073">
    <property type="entry name" value="Nucleotide cyclase"/>
    <property type="match status" value="1"/>
</dbReference>
<dbReference type="SMART" id="SM00267">
    <property type="entry name" value="GGDEF"/>
    <property type="match status" value="1"/>
</dbReference>
<dbReference type="RefSeq" id="WP_005881158.1">
    <property type="nucleotide sequence ID" value="NZ_CP019430.1"/>
</dbReference>
<dbReference type="EMBL" id="GG658170">
    <property type="protein sequence ID" value="EEO30184.1"/>
    <property type="molecule type" value="Genomic_DNA"/>
</dbReference>
<dbReference type="CDD" id="cd01949">
    <property type="entry name" value="GGDEF"/>
    <property type="match status" value="1"/>
</dbReference>
<dbReference type="Gene3D" id="3.20.20.450">
    <property type="entry name" value="EAL domain"/>
    <property type="match status" value="1"/>
</dbReference>
<dbReference type="OrthoDB" id="9813903at2"/>
<name>C3XAF8_OXAFO</name>
<evidence type="ECO:0000313" key="4">
    <source>
        <dbReference type="EMBL" id="EEO30184.1"/>
    </source>
</evidence>
<evidence type="ECO:0000259" key="3">
    <source>
        <dbReference type="PROSITE" id="PS50887"/>
    </source>
</evidence>
<dbReference type="NCBIfam" id="TIGR00254">
    <property type="entry name" value="GGDEF"/>
    <property type="match status" value="1"/>
</dbReference>
<dbReference type="InterPro" id="IPR035919">
    <property type="entry name" value="EAL_sf"/>
</dbReference>
<dbReference type="InterPro" id="IPR052155">
    <property type="entry name" value="Biofilm_reg_signaling"/>
</dbReference>
<dbReference type="AlphaFoldDB" id="C3XAF8"/>
<accession>C3XAF8</accession>